<dbReference type="KEGG" id="mew:MSWAN_0736"/>
<organism evidence="2 3">
    <name type="scientific">Methanobacterium paludis (strain DSM 25820 / JCM 18151 / SWAN1)</name>
    <dbReference type="NCBI Taxonomy" id="868131"/>
    <lineage>
        <taxon>Archaea</taxon>
        <taxon>Methanobacteriati</taxon>
        <taxon>Methanobacteriota</taxon>
        <taxon>Methanomada group</taxon>
        <taxon>Methanobacteria</taxon>
        <taxon>Methanobacteriales</taxon>
        <taxon>Methanobacteriaceae</taxon>
        <taxon>Methanobacterium</taxon>
    </lineage>
</organism>
<feature type="coiled-coil region" evidence="1">
    <location>
        <begin position="9"/>
        <end position="114"/>
    </location>
</feature>
<proteinExistence type="predicted"/>
<dbReference type="eggNOG" id="arCOG00385">
    <property type="taxonomic scope" value="Archaea"/>
</dbReference>
<accession>F6D7T1</accession>
<dbReference type="EMBL" id="CP002772">
    <property type="protein sequence ID" value="AEG17769.1"/>
    <property type="molecule type" value="Genomic_DNA"/>
</dbReference>
<dbReference type="Proteomes" id="UP000009231">
    <property type="component" value="Chromosome"/>
</dbReference>
<keyword evidence="1" id="KW-0175">Coiled coil</keyword>
<evidence type="ECO:0008006" key="4">
    <source>
        <dbReference type="Google" id="ProtNLM"/>
    </source>
</evidence>
<dbReference type="AlphaFoldDB" id="F6D7T1"/>
<sequence length="196" mass="23113">MPLLKDTEREQLRQLVKACLLEISKLKIELKKCQNESLKSRTTESIQFKAVKDEVQNQLSKKNEEIKQLETRLDEKNKKLDQLKSIVDEKNEEINQLKSIVDEKSAVIKELENIKTYFKALTEKPKKDLTSFQSQIYQILPEGEETENNLYSHINEIGFTELSRENFAHALRNLERKGYFESKHNNGENMWKKIDK</sequence>
<name>F6D7T1_METPW</name>
<reference evidence="2 3" key="1">
    <citation type="journal article" date="2014" name="Int. J. Syst. Evol. Microbiol.">
        <title>Methanobacterium paludis sp. nov. and a novel strain of Methanobacterium lacus isolated from northern peatlands.</title>
        <authorList>
            <person name="Cadillo-Quiroz H."/>
            <person name="Brauer S.L."/>
            <person name="Goodson N."/>
            <person name="Yavitt J.B."/>
            <person name="Zinder S.H."/>
        </authorList>
    </citation>
    <scope>NUCLEOTIDE SEQUENCE [LARGE SCALE GENOMIC DNA]</scope>
    <source>
        <strain evidence="3">DSM 25820 / JCM 18151 / SWAN1</strain>
    </source>
</reference>
<gene>
    <name evidence="2" type="ordered locus">MSWAN_0736</name>
</gene>
<dbReference type="STRING" id="868131.MSWAN_0736"/>
<dbReference type="OrthoDB" id="81606at2157"/>
<protein>
    <recommendedName>
        <fullName evidence="4">Chromosome partition protein Smc</fullName>
    </recommendedName>
</protein>
<evidence type="ECO:0000313" key="2">
    <source>
        <dbReference type="EMBL" id="AEG17769.1"/>
    </source>
</evidence>
<evidence type="ECO:0000313" key="3">
    <source>
        <dbReference type="Proteomes" id="UP000009231"/>
    </source>
</evidence>
<evidence type="ECO:0000256" key="1">
    <source>
        <dbReference type="SAM" id="Coils"/>
    </source>
</evidence>
<keyword evidence="3" id="KW-1185">Reference proteome</keyword>
<dbReference type="RefSeq" id="WP_013825271.1">
    <property type="nucleotide sequence ID" value="NC_015574.1"/>
</dbReference>
<dbReference type="HOGENOM" id="CLU_1387607_0_0_2"/>
<dbReference type="GeneID" id="10668228"/>